<dbReference type="SMART" id="SM00358">
    <property type="entry name" value="DSRM"/>
    <property type="match status" value="6"/>
</dbReference>
<dbReference type="GO" id="GO:0006382">
    <property type="term" value="P:adenosine to inosine editing"/>
    <property type="evidence" value="ECO:0007669"/>
    <property type="project" value="TreeGrafter"/>
</dbReference>
<feature type="domain" description="DRBM" evidence="8">
    <location>
        <begin position="346"/>
        <end position="414"/>
    </location>
</feature>
<evidence type="ECO:0008006" key="12">
    <source>
        <dbReference type="Google" id="ProtNLM"/>
    </source>
</evidence>
<feature type="compositionally biased region" description="Polar residues" evidence="7">
    <location>
        <begin position="189"/>
        <end position="200"/>
    </location>
</feature>
<dbReference type="SUPFAM" id="SSF54768">
    <property type="entry name" value="dsRNA-binding domain-like"/>
    <property type="match status" value="6"/>
</dbReference>
<proteinExistence type="predicted"/>
<dbReference type="GO" id="GO:0008251">
    <property type="term" value="F:tRNA-specific adenosine deaminase activity"/>
    <property type="evidence" value="ECO:0007669"/>
    <property type="project" value="TreeGrafter"/>
</dbReference>
<evidence type="ECO:0000256" key="3">
    <source>
        <dbReference type="ARBA" id="ARBA00022737"/>
    </source>
</evidence>
<sequence length="1584" mass="171776">MERSIKSKEALSCLNELEKSPSVPTTIPGLEPLPLDEKGSADNGHSDAASAFRLPKGKESSEGWATDEIPEFLNAIRKETDSNFLGKLQEVKLKNPVSGLMEYAQYIGESCEFLLLDQSGPSHDPRFRMQVMLNGKLFPAAEASSKKVAKKDAAAAALRVLAAEMEGGPGSGVEGGTSTVGQATSLISESGTHENMQGSDSGEDRTCDGARQPLSRSLPGGKNPVSVLMEYSQRSGNSIEFIVTGQAGPPHDPRFMYQVKIGETLFPEASAPSKKAARQLAAEEAVKELMAEGRLQSNKPHFPLSSCNDDEAFGNPCLPLPPLTADALRAAHEAGVGDLINYLNNNAVSGLLEYARARGFAAEIRLVDQSGPAHEPKFTYQAKLGGRWFPPVCASNKKQGKQEAADAALRILIGEAEKAARTGELIPAELPVSGSTLHDQIAMLSHQRFNALTTRIQHSLLGRKILATIVMRRGEGLGTVVSLGTGNRCVKGEELSLKGETVNDCHAEIISRRGFVRFLYSELLRHFDGADDSIFEPADENKLRIKSDITFHLYISTAPCGDGALFDKSCSEAGDEAVGHQPLFENAKQGKLRTKVENGEGTIPVESSDIVPTWDGIQHGERLRTMSCSDKILRWNVLGLQGALLSHFLHPIYLKSISLGYLYSHGHLTRAVCCRLARDGETLSKALPSPFRLNHPEVGRVSVYDSTRHTGKTKESSVNWSFPDQNCVEVLDGTKGKLDGNKMAVSRVCKANLFCLFRELCLEPLQQQEKGSPDYEHNESASAFRLPKGKESSEGWATDGFPEFLNAICKETDAMRGNNMGIVAVSLAAPPPQNFLGKLQEVKLKNPVSGLMEYAQYIGESCEFLLLDQSGPSHDPRFRMQVMLNGKLFPAAEASSKKVAKKDAAEAALRVLAAEMQGGPGSGVEGGTATVGQATSLISESGTLEDMAGGVNGEETKTCDGARQPLSSSLPGGKNPVSVLMEYSQRSGLSIDFILTGQAGPPHDPRFMYQVKIGETLFPEASASSKKAARQLAAEEAVKELMAEGRLQSNKPHFPLSSFNDDEAFGNPCLPLPPLTADALRAAHEAGVGDLINYLNNNAVSGLLEYARARGFAAEIRLVDQSGPAHEPKFTYQAKLGGRWFPPVCASNKKQGKQEAADAALRILIGEAEKAARTGELIPAELPVSGSTLHDQIAMLSHQRFNALTTRIQHSLLGRKILATIVMRRGEGLGTVVSLGTGNRCVKGEELSLKGETVNDCHAEIISRRGFVRFLYSELLRHFDGADDSIFEPADENKLRIKSDITFHLYISTAPCGDGALFDKSCSEAGDEAVGHQPLFENAKQGKLRTKVENGEGTIPVESSDIVPTWDGIQHGERLRTMSCSDKILRWNVLGLQGALLSHFLHPIYLKSISLGYLYSHGHLTRAVCCRLARDGETLSKALPSPFRLNHPEVGRVSVYDSTRHTGKTKESSVNWSFPDQNCVEVLDGTKGKLDGMAVSRVCKANFFCLFRELCQKSGRNDLLSLQSYAHTKMLAKDFQKSKTLFFQALSIQGYGSWIGKPVEEKTYESEIWNNMGNCPVGNNGNNS</sequence>
<dbReference type="PANTHER" id="PTHR10910:SF107">
    <property type="entry name" value="DOUBLE-STRANDED RNA-SPECIFIC ADENOSINE DEAMINASE"/>
    <property type="match status" value="1"/>
</dbReference>
<evidence type="ECO:0000256" key="7">
    <source>
        <dbReference type="SAM" id="MobiDB-lite"/>
    </source>
</evidence>
<dbReference type="InterPro" id="IPR044456">
    <property type="entry name" value="ADAR1_DSRM_1"/>
</dbReference>
<keyword evidence="5" id="KW-0943">RNA-mediated gene silencing</keyword>
<dbReference type="Pfam" id="PF00035">
    <property type="entry name" value="dsrm"/>
    <property type="match status" value="6"/>
</dbReference>
<dbReference type="Gene3D" id="3.30.160.20">
    <property type="match status" value="6"/>
</dbReference>
<dbReference type="InterPro" id="IPR044457">
    <property type="entry name" value="ADAR1_DSRM_3"/>
</dbReference>
<evidence type="ECO:0000259" key="8">
    <source>
        <dbReference type="PROSITE" id="PS50137"/>
    </source>
</evidence>
<dbReference type="GO" id="GO:0006396">
    <property type="term" value="P:RNA processing"/>
    <property type="evidence" value="ECO:0007669"/>
    <property type="project" value="InterPro"/>
</dbReference>
<feature type="domain" description="DRBM" evidence="8">
    <location>
        <begin position="846"/>
        <end position="914"/>
    </location>
</feature>
<evidence type="ECO:0000259" key="9">
    <source>
        <dbReference type="PROSITE" id="PS50141"/>
    </source>
</evidence>
<dbReference type="InterPro" id="IPR014720">
    <property type="entry name" value="dsRBD_dom"/>
</dbReference>
<comment type="subcellular location">
    <subcellularLocation>
        <location evidence="1">Cytoplasm</location>
    </subcellularLocation>
</comment>
<evidence type="ECO:0000313" key="11">
    <source>
        <dbReference type="Proteomes" id="UP001497482"/>
    </source>
</evidence>
<evidence type="ECO:0000256" key="4">
    <source>
        <dbReference type="ARBA" id="ARBA00022884"/>
    </source>
</evidence>
<keyword evidence="2" id="KW-0963">Cytoplasm</keyword>
<dbReference type="PROSITE" id="PS50137">
    <property type="entry name" value="DS_RBD"/>
    <property type="match status" value="6"/>
</dbReference>
<evidence type="ECO:0000256" key="5">
    <source>
        <dbReference type="ARBA" id="ARBA00023158"/>
    </source>
</evidence>
<protein>
    <recommendedName>
        <fullName evidence="12">Double-stranded RNA-specific adenosine deaminase</fullName>
    </recommendedName>
</protein>
<dbReference type="CDD" id="cd19915">
    <property type="entry name" value="DSRM_DRADA_rpt3"/>
    <property type="match status" value="2"/>
</dbReference>
<feature type="domain" description="DRBM" evidence="8">
    <location>
        <begin position="223"/>
        <end position="291"/>
    </location>
</feature>
<dbReference type="Proteomes" id="UP001497482">
    <property type="component" value="Chromosome 7"/>
</dbReference>
<dbReference type="EMBL" id="OZ035829">
    <property type="protein sequence ID" value="CAL1611086.1"/>
    <property type="molecule type" value="Genomic_DNA"/>
</dbReference>
<reference evidence="10 11" key="1">
    <citation type="submission" date="2024-04" db="EMBL/GenBank/DDBJ databases">
        <authorList>
            <person name="Waldvogel A.-M."/>
            <person name="Schoenle A."/>
        </authorList>
    </citation>
    <scope>NUCLEOTIDE SEQUENCE [LARGE SCALE GENOMIC DNA]</scope>
</reference>
<feature type="region of interest" description="Disordered" evidence="7">
    <location>
        <begin position="189"/>
        <end position="224"/>
    </location>
</feature>
<dbReference type="GO" id="GO:0005737">
    <property type="term" value="C:cytoplasm"/>
    <property type="evidence" value="ECO:0007669"/>
    <property type="project" value="UniProtKB-SubCell"/>
</dbReference>
<dbReference type="PROSITE" id="PS50141">
    <property type="entry name" value="A_DEAMIN_EDITASE"/>
    <property type="match status" value="2"/>
</dbReference>
<evidence type="ECO:0000256" key="2">
    <source>
        <dbReference type="ARBA" id="ARBA00022490"/>
    </source>
</evidence>
<feature type="domain" description="DRBM" evidence="8">
    <location>
        <begin position="95"/>
        <end position="163"/>
    </location>
</feature>
<evidence type="ECO:0000256" key="6">
    <source>
        <dbReference type="PROSITE-ProRule" id="PRU00266"/>
    </source>
</evidence>
<dbReference type="GO" id="GO:0003725">
    <property type="term" value="F:double-stranded RNA binding"/>
    <property type="evidence" value="ECO:0007669"/>
    <property type="project" value="TreeGrafter"/>
</dbReference>
<organism evidence="10 11">
    <name type="scientific">Knipowitschia caucasica</name>
    <name type="common">Caucasian dwarf goby</name>
    <name type="synonym">Pomatoschistus caucasicus</name>
    <dbReference type="NCBI Taxonomy" id="637954"/>
    <lineage>
        <taxon>Eukaryota</taxon>
        <taxon>Metazoa</taxon>
        <taxon>Chordata</taxon>
        <taxon>Craniata</taxon>
        <taxon>Vertebrata</taxon>
        <taxon>Euteleostomi</taxon>
        <taxon>Actinopterygii</taxon>
        <taxon>Neopterygii</taxon>
        <taxon>Teleostei</taxon>
        <taxon>Neoteleostei</taxon>
        <taxon>Acanthomorphata</taxon>
        <taxon>Gobiaria</taxon>
        <taxon>Gobiiformes</taxon>
        <taxon>Gobioidei</taxon>
        <taxon>Gobiidae</taxon>
        <taxon>Gobiinae</taxon>
        <taxon>Knipowitschia</taxon>
    </lineage>
</organism>
<gene>
    <name evidence="10" type="ORF">KC01_LOCUS37566</name>
</gene>
<accession>A0AAV2MDB5</accession>
<dbReference type="CDD" id="cd19913">
    <property type="entry name" value="DSRM_DRADA_rpt1"/>
    <property type="match status" value="1"/>
</dbReference>
<keyword evidence="11" id="KW-1185">Reference proteome</keyword>
<keyword evidence="4 6" id="KW-0694">RNA-binding</keyword>
<feature type="domain" description="DRBM" evidence="8">
    <location>
        <begin position="1098"/>
        <end position="1166"/>
    </location>
</feature>
<feature type="region of interest" description="Disordered" evidence="7">
    <location>
        <begin position="770"/>
        <end position="791"/>
    </location>
</feature>
<dbReference type="GO" id="GO:0005730">
    <property type="term" value="C:nucleolus"/>
    <property type="evidence" value="ECO:0007669"/>
    <property type="project" value="TreeGrafter"/>
</dbReference>
<dbReference type="PANTHER" id="PTHR10910">
    <property type="entry name" value="EUKARYOTE SPECIFIC DSRNA BINDING PROTEIN"/>
    <property type="match status" value="1"/>
</dbReference>
<dbReference type="GO" id="GO:0003726">
    <property type="term" value="F:double-stranded RNA adenosine deaminase activity"/>
    <property type="evidence" value="ECO:0007669"/>
    <property type="project" value="TreeGrafter"/>
</dbReference>
<name>A0AAV2MDB5_KNICA</name>
<feature type="domain" description="DRBM" evidence="8">
    <location>
        <begin position="975"/>
        <end position="1043"/>
    </location>
</feature>
<dbReference type="GO" id="GO:0031047">
    <property type="term" value="P:regulatory ncRNA-mediated gene silencing"/>
    <property type="evidence" value="ECO:0007669"/>
    <property type="project" value="UniProtKB-KW"/>
</dbReference>
<evidence type="ECO:0000256" key="1">
    <source>
        <dbReference type="ARBA" id="ARBA00004496"/>
    </source>
</evidence>
<feature type="domain" description="A to I editase" evidence="9">
    <location>
        <begin position="1234"/>
        <end position="1564"/>
    </location>
</feature>
<evidence type="ECO:0000313" key="10">
    <source>
        <dbReference type="EMBL" id="CAL1611086.1"/>
    </source>
</evidence>
<keyword evidence="3" id="KW-0677">Repeat</keyword>
<feature type="domain" description="A to I editase" evidence="9">
    <location>
        <begin position="482"/>
        <end position="761"/>
    </location>
</feature>
<dbReference type="Pfam" id="PF02137">
    <property type="entry name" value="A_deamin"/>
    <property type="match status" value="2"/>
</dbReference>
<dbReference type="InterPro" id="IPR002466">
    <property type="entry name" value="A_deamin"/>
</dbReference>
<dbReference type="FunFam" id="3.30.160.20:FF:000005">
    <property type="entry name" value="Putative double-stranded RNA-specific adenosine deaminase"/>
    <property type="match status" value="6"/>
</dbReference>
<feature type="region of interest" description="Disordered" evidence="7">
    <location>
        <begin position="16"/>
        <end position="62"/>
    </location>
</feature>
<dbReference type="SMART" id="SM00552">
    <property type="entry name" value="ADEAMc"/>
    <property type="match status" value="2"/>
</dbReference>